<dbReference type="InterPro" id="IPR010496">
    <property type="entry name" value="AL/BT2_dom"/>
</dbReference>
<dbReference type="GO" id="GO:0016787">
    <property type="term" value="F:hydrolase activity"/>
    <property type="evidence" value="ECO:0007669"/>
    <property type="project" value="InterPro"/>
</dbReference>
<dbReference type="STRING" id="234267.Acid_4919"/>
<proteinExistence type="predicted"/>
<dbReference type="KEGG" id="sus:Acid_4919"/>
<dbReference type="EMBL" id="CP000473">
    <property type="protein sequence ID" value="ABJ85878.1"/>
    <property type="molecule type" value="Genomic_DNA"/>
</dbReference>
<protein>
    <recommendedName>
        <fullName evidence="2">3-keto-alpha-glucoside-1,2-lyase/3-keto-2-hydroxy-glucal hydratase domain-containing protein</fullName>
    </recommendedName>
</protein>
<sequence length="229" mass="25733" precursor="true">MKPTPLLLATLLIAPALAQPPGYTALFNGKDLSGWRGRQGTYSPHAEALLSKEELAAKQQQWNAERDLHWSVDVAKGEIVSDGKSVHLATARDYRDFDLYVDWLMVKHNGDSGIYLRSYPQVQIWDVDNPREVKNGAPRGSGALWNNNDDNPGKWPLVKADNPVGAWNTFRIKMAGSRVSVWLNGKLTVDNQVLDNFYNRSLPLVPKGAIELQTHGSEIRFRNIYIKEL</sequence>
<dbReference type="Gene3D" id="2.60.120.560">
    <property type="entry name" value="Exo-inulinase, domain 1"/>
    <property type="match status" value="1"/>
</dbReference>
<keyword evidence="1" id="KW-0732">Signal</keyword>
<dbReference type="Pfam" id="PF06439">
    <property type="entry name" value="3keto-disac_hyd"/>
    <property type="match status" value="1"/>
</dbReference>
<reference evidence="3" key="1">
    <citation type="submission" date="2006-10" db="EMBL/GenBank/DDBJ databases">
        <title>Complete sequence of Solibacter usitatus Ellin6076.</title>
        <authorList>
            <consortium name="US DOE Joint Genome Institute"/>
            <person name="Copeland A."/>
            <person name="Lucas S."/>
            <person name="Lapidus A."/>
            <person name="Barry K."/>
            <person name="Detter J.C."/>
            <person name="Glavina del Rio T."/>
            <person name="Hammon N."/>
            <person name="Israni S."/>
            <person name="Dalin E."/>
            <person name="Tice H."/>
            <person name="Pitluck S."/>
            <person name="Thompson L.S."/>
            <person name="Brettin T."/>
            <person name="Bruce D."/>
            <person name="Han C."/>
            <person name="Tapia R."/>
            <person name="Gilna P."/>
            <person name="Schmutz J."/>
            <person name="Larimer F."/>
            <person name="Land M."/>
            <person name="Hauser L."/>
            <person name="Kyrpides N."/>
            <person name="Mikhailova N."/>
            <person name="Janssen P.H."/>
            <person name="Kuske C.R."/>
            <person name="Richardson P."/>
        </authorList>
    </citation>
    <scope>NUCLEOTIDE SEQUENCE</scope>
    <source>
        <strain evidence="3">Ellin6076</strain>
    </source>
</reference>
<organism evidence="3">
    <name type="scientific">Solibacter usitatus (strain Ellin6076)</name>
    <dbReference type="NCBI Taxonomy" id="234267"/>
    <lineage>
        <taxon>Bacteria</taxon>
        <taxon>Pseudomonadati</taxon>
        <taxon>Acidobacteriota</taxon>
        <taxon>Terriglobia</taxon>
        <taxon>Bryobacterales</taxon>
        <taxon>Solibacteraceae</taxon>
        <taxon>Candidatus Solibacter</taxon>
    </lineage>
</organism>
<evidence type="ECO:0000259" key="2">
    <source>
        <dbReference type="Pfam" id="PF06439"/>
    </source>
</evidence>
<gene>
    <name evidence="3" type="ordered locus">Acid_4919</name>
</gene>
<feature type="signal peptide" evidence="1">
    <location>
        <begin position="1"/>
        <end position="18"/>
    </location>
</feature>
<dbReference type="OrthoDB" id="176168at2"/>
<name>Q01WT7_SOLUE</name>
<dbReference type="eggNOG" id="COG1413">
    <property type="taxonomic scope" value="Bacteria"/>
</dbReference>
<evidence type="ECO:0000313" key="3">
    <source>
        <dbReference type="EMBL" id="ABJ85878.1"/>
    </source>
</evidence>
<feature type="domain" description="3-keto-alpha-glucoside-1,2-lyase/3-keto-2-hydroxy-glucal hydratase" evidence="2">
    <location>
        <begin position="22"/>
        <end position="227"/>
    </location>
</feature>
<dbReference type="AlphaFoldDB" id="Q01WT7"/>
<accession>Q01WT7</accession>
<feature type="chain" id="PRO_5004163376" description="3-keto-alpha-glucoside-1,2-lyase/3-keto-2-hydroxy-glucal hydratase domain-containing protein" evidence="1">
    <location>
        <begin position="19"/>
        <end position="229"/>
    </location>
</feature>
<dbReference type="InParanoid" id="Q01WT7"/>
<dbReference type="HOGENOM" id="CLU_073042_0_0_0"/>
<evidence type="ECO:0000256" key="1">
    <source>
        <dbReference type="SAM" id="SignalP"/>
    </source>
</evidence>